<evidence type="ECO:0000313" key="1">
    <source>
        <dbReference type="EMBL" id="ABF39255.1"/>
    </source>
</evidence>
<gene>
    <name evidence="1" type="ordered locus">Acid345_0250</name>
</gene>
<dbReference type="RefSeq" id="WP_011521057.1">
    <property type="nucleotide sequence ID" value="NC_008009.1"/>
</dbReference>
<dbReference type="EMBL" id="CP000360">
    <property type="protein sequence ID" value="ABF39255.1"/>
    <property type="molecule type" value="Genomic_DNA"/>
</dbReference>
<accession>Q1IV45</accession>
<name>Q1IV45_KORVE</name>
<reference evidence="1 2" key="1">
    <citation type="journal article" date="2009" name="Appl. Environ. Microbiol.">
        <title>Three genomes from the phylum Acidobacteria provide insight into the lifestyles of these microorganisms in soils.</title>
        <authorList>
            <person name="Ward N.L."/>
            <person name="Challacombe J.F."/>
            <person name="Janssen P.H."/>
            <person name="Henrissat B."/>
            <person name="Coutinho P.M."/>
            <person name="Wu M."/>
            <person name="Xie G."/>
            <person name="Haft D.H."/>
            <person name="Sait M."/>
            <person name="Badger J."/>
            <person name="Barabote R.D."/>
            <person name="Bradley B."/>
            <person name="Brettin T.S."/>
            <person name="Brinkac L.M."/>
            <person name="Bruce D."/>
            <person name="Creasy T."/>
            <person name="Daugherty S.C."/>
            <person name="Davidsen T.M."/>
            <person name="DeBoy R.T."/>
            <person name="Detter J.C."/>
            <person name="Dodson R.J."/>
            <person name="Durkin A.S."/>
            <person name="Ganapathy A."/>
            <person name="Gwinn-Giglio M."/>
            <person name="Han C.S."/>
            <person name="Khouri H."/>
            <person name="Kiss H."/>
            <person name="Kothari S.P."/>
            <person name="Madupu R."/>
            <person name="Nelson K.E."/>
            <person name="Nelson W.C."/>
            <person name="Paulsen I."/>
            <person name="Penn K."/>
            <person name="Ren Q."/>
            <person name="Rosovitz M.J."/>
            <person name="Selengut J.D."/>
            <person name="Shrivastava S."/>
            <person name="Sullivan S.A."/>
            <person name="Tapia R."/>
            <person name="Thompson L.S."/>
            <person name="Watkins K.L."/>
            <person name="Yang Q."/>
            <person name="Yu C."/>
            <person name="Zafar N."/>
            <person name="Zhou L."/>
            <person name="Kuske C.R."/>
        </authorList>
    </citation>
    <scope>NUCLEOTIDE SEQUENCE [LARGE SCALE GENOMIC DNA]</scope>
    <source>
        <strain evidence="1 2">Ellin345</strain>
    </source>
</reference>
<dbReference type="eggNOG" id="ENOG50332NV">
    <property type="taxonomic scope" value="Bacteria"/>
</dbReference>
<dbReference type="HOGENOM" id="CLU_2356051_0_0_0"/>
<dbReference type="STRING" id="204669.Acid345_0250"/>
<dbReference type="AlphaFoldDB" id="Q1IV45"/>
<proteinExistence type="predicted"/>
<protein>
    <submittedName>
        <fullName evidence="1">Uncharacterized protein</fullName>
    </submittedName>
</protein>
<sequence>MQTYSPNKYHLVDLHKEISLYDRKIAYCQQFEKFDSDRERSSALGKLQKKRSTLVKLAMSFSSQGIEHDPKFFPRSLSIGEDGTISEIPWSPAQAS</sequence>
<dbReference type="KEGG" id="aba:Acid345_0250"/>
<organism evidence="1 2">
    <name type="scientific">Koribacter versatilis (strain Ellin345)</name>
    <dbReference type="NCBI Taxonomy" id="204669"/>
    <lineage>
        <taxon>Bacteria</taxon>
        <taxon>Pseudomonadati</taxon>
        <taxon>Acidobacteriota</taxon>
        <taxon>Terriglobia</taxon>
        <taxon>Terriglobales</taxon>
        <taxon>Candidatus Korobacteraceae</taxon>
        <taxon>Candidatus Korobacter</taxon>
    </lineage>
</organism>
<evidence type="ECO:0000313" key="2">
    <source>
        <dbReference type="Proteomes" id="UP000002432"/>
    </source>
</evidence>
<dbReference type="EnsemblBacteria" id="ABF39255">
    <property type="protein sequence ID" value="ABF39255"/>
    <property type="gene ID" value="Acid345_0250"/>
</dbReference>
<dbReference type="Proteomes" id="UP000002432">
    <property type="component" value="Chromosome"/>
</dbReference>
<keyword evidence="2" id="KW-1185">Reference proteome</keyword>
<dbReference type="OrthoDB" id="122830at2"/>